<gene>
    <name evidence="1" type="ORF">LTRI10_LOCUS40191</name>
</gene>
<proteinExistence type="predicted"/>
<reference evidence="1 2" key="1">
    <citation type="submission" date="2024-04" db="EMBL/GenBank/DDBJ databases">
        <authorList>
            <person name="Fracassetti M."/>
        </authorList>
    </citation>
    <scope>NUCLEOTIDE SEQUENCE [LARGE SCALE GENOMIC DNA]</scope>
</reference>
<sequence length="85" mass="9059">MLSVGQAPQASLPVVQQLGPVGPNMVVCMWDGATRSGSHSVGGMVILNPARDILLAKGIQFSVIDDPVVVELLVLREVILWCLDH</sequence>
<name>A0AAV2FNZ4_9ROSI</name>
<dbReference type="AlphaFoldDB" id="A0AAV2FNZ4"/>
<dbReference type="EMBL" id="OZ034820">
    <property type="protein sequence ID" value="CAL1400038.1"/>
    <property type="molecule type" value="Genomic_DNA"/>
</dbReference>
<accession>A0AAV2FNZ4</accession>
<keyword evidence="2" id="KW-1185">Reference proteome</keyword>
<organism evidence="1 2">
    <name type="scientific">Linum trigynum</name>
    <dbReference type="NCBI Taxonomy" id="586398"/>
    <lineage>
        <taxon>Eukaryota</taxon>
        <taxon>Viridiplantae</taxon>
        <taxon>Streptophyta</taxon>
        <taxon>Embryophyta</taxon>
        <taxon>Tracheophyta</taxon>
        <taxon>Spermatophyta</taxon>
        <taxon>Magnoliopsida</taxon>
        <taxon>eudicotyledons</taxon>
        <taxon>Gunneridae</taxon>
        <taxon>Pentapetalae</taxon>
        <taxon>rosids</taxon>
        <taxon>fabids</taxon>
        <taxon>Malpighiales</taxon>
        <taxon>Linaceae</taxon>
        <taxon>Linum</taxon>
    </lineage>
</organism>
<dbReference type="Proteomes" id="UP001497516">
    <property type="component" value="Chromosome 7"/>
</dbReference>
<evidence type="ECO:0000313" key="1">
    <source>
        <dbReference type="EMBL" id="CAL1400038.1"/>
    </source>
</evidence>
<evidence type="ECO:0000313" key="2">
    <source>
        <dbReference type="Proteomes" id="UP001497516"/>
    </source>
</evidence>
<protein>
    <submittedName>
        <fullName evidence="1">Uncharacterized protein</fullName>
    </submittedName>
</protein>